<organism evidence="2 3">
    <name type="scientific">Paratrimastix pyriformis</name>
    <dbReference type="NCBI Taxonomy" id="342808"/>
    <lineage>
        <taxon>Eukaryota</taxon>
        <taxon>Metamonada</taxon>
        <taxon>Preaxostyla</taxon>
        <taxon>Paratrimastigidae</taxon>
        <taxon>Paratrimastix</taxon>
    </lineage>
</organism>
<dbReference type="EMBL" id="JAPMOS010000038">
    <property type="protein sequence ID" value="KAJ4457864.1"/>
    <property type="molecule type" value="Genomic_DNA"/>
</dbReference>
<evidence type="ECO:0000313" key="3">
    <source>
        <dbReference type="Proteomes" id="UP001141327"/>
    </source>
</evidence>
<dbReference type="Gene3D" id="3.30.530.20">
    <property type="match status" value="1"/>
</dbReference>
<dbReference type="InterPro" id="IPR002913">
    <property type="entry name" value="START_lipid-bd_dom"/>
</dbReference>
<sequence length="196" mass="21358">MAFPTTEQLVVEFERFLQEGWAEAGVEDGVQRFTKDLAGSSLKAFKGSCLIEKPVAEVLAALKDWEHRPAWDESFLGGRVIQPIDATTDIIYQVKLAGGPASNRDMCMIRLNREFDGKVYVITKSVPHPDCPPVDKLVRAEVTIAGFSLVPEGAGCRVAYAAAMNPGGWVPGFLANRVGQKQPLIVAALRKHLTGH</sequence>
<evidence type="ECO:0000259" key="1">
    <source>
        <dbReference type="PROSITE" id="PS50848"/>
    </source>
</evidence>
<dbReference type="Pfam" id="PF01852">
    <property type="entry name" value="START"/>
    <property type="match status" value="1"/>
</dbReference>
<gene>
    <name evidence="2" type="ORF">PAPYR_6542</name>
</gene>
<dbReference type="InterPro" id="IPR023393">
    <property type="entry name" value="START-like_dom_sf"/>
</dbReference>
<reference evidence="2" key="1">
    <citation type="journal article" date="2022" name="bioRxiv">
        <title>Genomics of Preaxostyla Flagellates Illuminates Evolutionary Transitions and the Path Towards Mitochondrial Loss.</title>
        <authorList>
            <person name="Novak L.V.F."/>
            <person name="Treitli S.C."/>
            <person name="Pyrih J."/>
            <person name="Halakuc P."/>
            <person name="Pipaliya S.V."/>
            <person name="Vacek V."/>
            <person name="Brzon O."/>
            <person name="Soukal P."/>
            <person name="Eme L."/>
            <person name="Dacks J.B."/>
            <person name="Karnkowska A."/>
            <person name="Elias M."/>
            <person name="Hampl V."/>
        </authorList>
    </citation>
    <scope>NUCLEOTIDE SEQUENCE</scope>
    <source>
        <strain evidence="2">RCP-MX</strain>
    </source>
</reference>
<dbReference type="SUPFAM" id="SSF55961">
    <property type="entry name" value="Bet v1-like"/>
    <property type="match status" value="1"/>
</dbReference>
<dbReference type="PANTHER" id="PTHR19308:SF14">
    <property type="entry name" value="START DOMAIN-CONTAINING PROTEIN"/>
    <property type="match status" value="1"/>
</dbReference>
<feature type="domain" description="START" evidence="1">
    <location>
        <begin position="18"/>
        <end position="196"/>
    </location>
</feature>
<dbReference type="PROSITE" id="PS50848">
    <property type="entry name" value="START"/>
    <property type="match status" value="1"/>
</dbReference>
<accession>A0ABQ8UKN4</accession>
<dbReference type="CDD" id="cd00177">
    <property type="entry name" value="START"/>
    <property type="match status" value="1"/>
</dbReference>
<keyword evidence="3" id="KW-1185">Reference proteome</keyword>
<protein>
    <recommendedName>
        <fullName evidence="1">START domain-containing protein</fullName>
    </recommendedName>
</protein>
<dbReference type="InterPro" id="IPR051213">
    <property type="entry name" value="START_lipid_transfer"/>
</dbReference>
<proteinExistence type="predicted"/>
<dbReference type="SMART" id="SM00234">
    <property type="entry name" value="START"/>
    <property type="match status" value="1"/>
</dbReference>
<dbReference type="Proteomes" id="UP001141327">
    <property type="component" value="Unassembled WGS sequence"/>
</dbReference>
<evidence type="ECO:0000313" key="2">
    <source>
        <dbReference type="EMBL" id="KAJ4457864.1"/>
    </source>
</evidence>
<comment type="caution">
    <text evidence="2">The sequence shown here is derived from an EMBL/GenBank/DDBJ whole genome shotgun (WGS) entry which is preliminary data.</text>
</comment>
<name>A0ABQ8UKN4_9EUKA</name>
<dbReference type="PANTHER" id="PTHR19308">
    <property type="entry name" value="PHOSPHATIDYLCHOLINE TRANSFER PROTEIN"/>
    <property type="match status" value="1"/>
</dbReference>